<accession>A0A1W6NZL1</accession>
<evidence type="ECO:0000256" key="3">
    <source>
        <dbReference type="ARBA" id="ARBA00009284"/>
    </source>
</evidence>
<name>A0A1W6NZL1_9RHOB</name>
<reference evidence="8 9" key="1">
    <citation type="submission" date="2017-02" db="EMBL/GenBank/DDBJ databases">
        <title>Ketogulonicigenium robustum SPU B003 Genome sequencing and assembly.</title>
        <authorList>
            <person name="Li Y."/>
            <person name="Liu L."/>
            <person name="Wang C."/>
            <person name="Zhang M."/>
            <person name="Zhang T."/>
            <person name="Zhang Y."/>
        </authorList>
    </citation>
    <scope>NUCLEOTIDE SEQUENCE [LARGE SCALE GENOMIC DNA]</scope>
    <source>
        <strain evidence="8 9">SPU_B003</strain>
    </source>
</reference>
<sequence>MQPIHRRALLQTALAGGAFCLLPMAASALTTPTPDAAEPFSFDILKEMARTLAASPYVPQDIPDADVLEEVDYDEHNQISFRPEDTLFQDQGNASPVQMFFPGKFFKSPVRIFTLQDGLAHEVNFALDMFDIPSGNPAEGLTNTHGFAGFRVMDAETKLDWMAFLGASYWRTSGYSGQFGLSVRGLALDTAINGPEEFPLFTRFWLEPAENGDLTAYALMESPRATGAYRIQSHRDNGVIQQVSASVYLRGDVERLGIAPLTSMFWYGKNSRFLAADWRPEIHDSDGLQILTGSGEQIWRPLNNPPHTMVNTFQAPNVQGFGLMQRERDFVQYQDDGVFYEKRASVWVAPEGDWGDGNVSLVELRTDDEIHDNIVAFWQPNGPAAAGNSYDFAYKLTWLEDSPATTDAARFIATRVGVGGNPGQVRPEDTVKVVCDFDGHTLTGFGRGDGVTVIASASGAVVGNESVYPVVGQDYWRAMFDIDFSAVAEGDDTPIDVRMYVAREGSAETETLLLQFFPSQLRKLLAAAA</sequence>
<dbReference type="AlphaFoldDB" id="A0A1W6NZL1"/>
<comment type="subcellular location">
    <subcellularLocation>
        <location evidence="1">Periplasm</location>
    </subcellularLocation>
</comment>
<dbReference type="InterPro" id="IPR014718">
    <property type="entry name" value="GH-type_carb-bd"/>
</dbReference>
<dbReference type="SUPFAM" id="SSF81296">
    <property type="entry name" value="E set domains"/>
    <property type="match status" value="1"/>
</dbReference>
<keyword evidence="9" id="KW-1185">Reference proteome</keyword>
<dbReference type="Gene3D" id="2.60.40.10">
    <property type="entry name" value="Immunoglobulins"/>
    <property type="match status" value="1"/>
</dbReference>
<comment type="pathway">
    <text evidence="2">Glycan metabolism; osmoregulated periplasmic glucan (OPG) biosynthesis.</text>
</comment>
<evidence type="ECO:0000313" key="8">
    <source>
        <dbReference type="EMBL" id="ARO14611.1"/>
    </source>
</evidence>
<evidence type="ECO:0000256" key="2">
    <source>
        <dbReference type="ARBA" id="ARBA00005001"/>
    </source>
</evidence>
<evidence type="ECO:0000259" key="7">
    <source>
        <dbReference type="Pfam" id="PF04349"/>
    </source>
</evidence>
<evidence type="ECO:0000313" key="9">
    <source>
        <dbReference type="Proteomes" id="UP000242447"/>
    </source>
</evidence>
<keyword evidence="5" id="KW-0574">Periplasm</keyword>
<dbReference type="UniPathway" id="UPA00637"/>
<dbReference type="SUPFAM" id="SSF74650">
    <property type="entry name" value="Galactose mutarotase-like"/>
    <property type="match status" value="1"/>
</dbReference>
<evidence type="ECO:0000256" key="5">
    <source>
        <dbReference type="ARBA" id="ARBA00022764"/>
    </source>
</evidence>
<proteinExistence type="inferred from homology"/>
<dbReference type="PIRSF" id="PIRSF006281">
    <property type="entry name" value="MdoG"/>
    <property type="match status" value="1"/>
</dbReference>
<dbReference type="GO" id="GO:0003824">
    <property type="term" value="F:catalytic activity"/>
    <property type="evidence" value="ECO:0007669"/>
    <property type="project" value="InterPro"/>
</dbReference>
<feature type="domain" description="Glucan biosynthesis periplasmic MdoG C-terminal" evidence="7">
    <location>
        <begin position="40"/>
        <end position="515"/>
    </location>
</feature>
<dbReference type="KEGG" id="kro:BVG79_01265"/>
<feature type="signal peptide" evidence="6">
    <location>
        <begin position="1"/>
        <end position="28"/>
    </location>
</feature>
<dbReference type="GO" id="GO:0030288">
    <property type="term" value="C:outer membrane-bounded periplasmic space"/>
    <property type="evidence" value="ECO:0007669"/>
    <property type="project" value="TreeGrafter"/>
</dbReference>
<dbReference type="STRING" id="92947.BVG79_01265"/>
<gene>
    <name evidence="8" type="primary">mdoG</name>
    <name evidence="8" type="ORF">BVG79_01265</name>
</gene>
<dbReference type="InterPro" id="IPR013783">
    <property type="entry name" value="Ig-like_fold"/>
</dbReference>
<dbReference type="PROSITE" id="PS51318">
    <property type="entry name" value="TAT"/>
    <property type="match status" value="1"/>
</dbReference>
<protein>
    <submittedName>
        <fullName evidence="8">Glucans biosynthesis protein G</fullName>
    </submittedName>
</protein>
<comment type="similarity">
    <text evidence="3">Belongs to the OpgD/OpgG family.</text>
</comment>
<feature type="chain" id="PRO_5012190653" evidence="6">
    <location>
        <begin position="29"/>
        <end position="529"/>
    </location>
</feature>
<dbReference type="InterPro" id="IPR007444">
    <property type="entry name" value="Glucan_biosyn_MdoG_C"/>
</dbReference>
<dbReference type="EMBL" id="CP019937">
    <property type="protein sequence ID" value="ARO14611.1"/>
    <property type="molecule type" value="Genomic_DNA"/>
</dbReference>
<organism evidence="8 9">
    <name type="scientific">Ketogulonicigenium robustum</name>
    <dbReference type="NCBI Taxonomy" id="92947"/>
    <lineage>
        <taxon>Bacteria</taxon>
        <taxon>Pseudomonadati</taxon>
        <taxon>Pseudomonadota</taxon>
        <taxon>Alphaproteobacteria</taxon>
        <taxon>Rhodobacterales</taxon>
        <taxon>Roseobacteraceae</taxon>
        <taxon>Ketogulonicigenium</taxon>
    </lineage>
</organism>
<dbReference type="PANTHER" id="PTHR30504">
    <property type="entry name" value="GLUCANS BIOSYNTHESIS PROTEIN"/>
    <property type="match status" value="1"/>
</dbReference>
<evidence type="ECO:0000256" key="6">
    <source>
        <dbReference type="SAM" id="SignalP"/>
    </source>
</evidence>
<dbReference type="OrthoDB" id="9777817at2"/>
<dbReference type="InterPro" id="IPR011013">
    <property type="entry name" value="Gal_mutarotase_sf_dom"/>
</dbReference>
<dbReference type="InterPro" id="IPR014756">
    <property type="entry name" value="Ig_E-set"/>
</dbReference>
<dbReference type="PANTHER" id="PTHR30504:SF3">
    <property type="entry name" value="GLUCANS BIOSYNTHESIS PROTEIN D"/>
    <property type="match status" value="1"/>
</dbReference>
<evidence type="ECO:0000256" key="1">
    <source>
        <dbReference type="ARBA" id="ARBA00004418"/>
    </source>
</evidence>
<dbReference type="GO" id="GO:0051274">
    <property type="term" value="P:beta-glucan biosynthetic process"/>
    <property type="evidence" value="ECO:0007669"/>
    <property type="project" value="TreeGrafter"/>
</dbReference>
<dbReference type="InterPro" id="IPR006311">
    <property type="entry name" value="TAT_signal"/>
</dbReference>
<dbReference type="InterPro" id="IPR014438">
    <property type="entry name" value="Glucan_biosyn_MdoG/MdoD"/>
</dbReference>
<keyword evidence="4 6" id="KW-0732">Signal</keyword>
<dbReference type="GO" id="GO:0030246">
    <property type="term" value="F:carbohydrate binding"/>
    <property type="evidence" value="ECO:0007669"/>
    <property type="project" value="InterPro"/>
</dbReference>
<dbReference type="Pfam" id="PF04349">
    <property type="entry name" value="MdoG"/>
    <property type="match status" value="1"/>
</dbReference>
<dbReference type="Gene3D" id="2.70.98.10">
    <property type="match status" value="1"/>
</dbReference>
<dbReference type="Proteomes" id="UP000242447">
    <property type="component" value="Chromosome"/>
</dbReference>
<evidence type="ECO:0000256" key="4">
    <source>
        <dbReference type="ARBA" id="ARBA00022729"/>
    </source>
</evidence>